<name>A0A2W1BKX7_HELAM</name>
<dbReference type="EMBL" id="KZ150109">
    <property type="protein sequence ID" value="PZC73380.1"/>
    <property type="molecule type" value="Genomic_DNA"/>
</dbReference>
<organism evidence="1 2">
    <name type="scientific">Helicoverpa armigera</name>
    <name type="common">Cotton bollworm</name>
    <name type="synonym">Heliothis armigera</name>
    <dbReference type="NCBI Taxonomy" id="29058"/>
    <lineage>
        <taxon>Eukaryota</taxon>
        <taxon>Metazoa</taxon>
        <taxon>Ecdysozoa</taxon>
        <taxon>Arthropoda</taxon>
        <taxon>Hexapoda</taxon>
        <taxon>Insecta</taxon>
        <taxon>Pterygota</taxon>
        <taxon>Neoptera</taxon>
        <taxon>Endopterygota</taxon>
        <taxon>Lepidoptera</taxon>
        <taxon>Glossata</taxon>
        <taxon>Ditrysia</taxon>
        <taxon>Noctuoidea</taxon>
        <taxon>Noctuidae</taxon>
        <taxon>Heliothinae</taxon>
        <taxon>Helicoverpa</taxon>
    </lineage>
</organism>
<reference evidence="1 2" key="1">
    <citation type="journal article" date="2017" name="BMC Biol.">
        <title>Genomic innovations, transcriptional plasticity and gene loss underlying the evolution and divergence of two highly polyphagous and invasive Helicoverpa pest species.</title>
        <authorList>
            <person name="Pearce S.L."/>
            <person name="Clarke D.F."/>
            <person name="East P.D."/>
            <person name="Elfekih S."/>
            <person name="Gordon K.H."/>
            <person name="Jermiin L.S."/>
            <person name="McGaughran A."/>
            <person name="Oakeshott J.G."/>
            <person name="Papanikolaou A."/>
            <person name="Perera O.P."/>
            <person name="Rane R.V."/>
            <person name="Richards S."/>
            <person name="Tay W.T."/>
            <person name="Walsh T.K."/>
            <person name="Anderson A."/>
            <person name="Anderson C.J."/>
            <person name="Asgari S."/>
            <person name="Board P.G."/>
            <person name="Bretschneider A."/>
            <person name="Campbell P.M."/>
            <person name="Chertemps T."/>
            <person name="Christeller J.T."/>
            <person name="Coppin C.W."/>
            <person name="Downes S.J."/>
            <person name="Duan G."/>
            <person name="Farnsworth C.A."/>
            <person name="Good R.T."/>
            <person name="Han L.B."/>
            <person name="Han Y.C."/>
            <person name="Hatje K."/>
            <person name="Horne I."/>
            <person name="Huang Y.P."/>
            <person name="Hughes D.S."/>
            <person name="Jacquin-Joly E."/>
            <person name="James W."/>
            <person name="Jhangiani S."/>
            <person name="Kollmar M."/>
            <person name="Kuwar S.S."/>
            <person name="Li S."/>
            <person name="Liu N.Y."/>
            <person name="Maibeche M.T."/>
            <person name="Miller J.R."/>
            <person name="Montagne N."/>
            <person name="Perry T."/>
            <person name="Qu J."/>
            <person name="Song S.V."/>
            <person name="Sutton G.G."/>
            <person name="Vogel H."/>
            <person name="Walenz B.P."/>
            <person name="Xu W."/>
            <person name="Zhang H.J."/>
            <person name="Zou Z."/>
            <person name="Batterham P."/>
            <person name="Edwards O.R."/>
            <person name="Feyereisen R."/>
            <person name="Gibbs R.A."/>
            <person name="Heckel D.G."/>
            <person name="McGrath A."/>
            <person name="Robin C."/>
            <person name="Scherer S.E."/>
            <person name="Worley K.C."/>
            <person name="Wu Y.D."/>
        </authorList>
    </citation>
    <scope>NUCLEOTIDE SEQUENCE [LARGE SCALE GENOMIC DNA]</scope>
    <source>
        <strain evidence="1">Harm_GR_Male_#8</strain>
        <tissue evidence="1">Whole organism</tissue>
    </source>
</reference>
<protein>
    <submittedName>
        <fullName evidence="1">Uncharacterized protein</fullName>
    </submittedName>
</protein>
<proteinExistence type="predicted"/>
<evidence type="ECO:0000313" key="1">
    <source>
        <dbReference type="EMBL" id="PZC73380.1"/>
    </source>
</evidence>
<keyword evidence="2" id="KW-1185">Reference proteome</keyword>
<dbReference type="Proteomes" id="UP000249218">
    <property type="component" value="Unassembled WGS sequence"/>
</dbReference>
<accession>A0A2W1BKX7</accession>
<dbReference type="AlphaFoldDB" id="A0A2W1BKX7"/>
<sequence>MLKSTPKTEGIKENENILIEKDPRELRAAGLPSCGKLVKYYQLQDEINGLFLDVLNKPECSHKIRKSVDLINPLMKGQDVVEEFKETSYNSYWKKPLDIEYAACLDFSTTYNDMMMPGQEVDTRLRAGLPSGRCMDFRFEGTPS</sequence>
<gene>
    <name evidence="1" type="primary">HaOG209647</name>
    <name evidence="1" type="ORF">B5X24_HaOG209647</name>
</gene>
<evidence type="ECO:0000313" key="2">
    <source>
        <dbReference type="Proteomes" id="UP000249218"/>
    </source>
</evidence>